<keyword evidence="2" id="KW-1185">Reference proteome</keyword>
<dbReference type="GeneID" id="5130400"/>
<organism evidence="1 2">
    <name type="scientific">Staphylococcus phage Twort (strain DSM 17442 / HER 48)</name>
    <name type="common">Bacteriophage Twort</name>
    <dbReference type="NCBI Taxonomy" id="2908167"/>
    <lineage>
        <taxon>Viruses</taxon>
        <taxon>Duplodnaviria</taxon>
        <taxon>Heunggongvirae</taxon>
        <taxon>Uroviricota</taxon>
        <taxon>Caudoviricetes</taxon>
        <taxon>Herelleviridae</taxon>
        <taxon>Twortvirinae</taxon>
        <taxon>Twortvirus</taxon>
        <taxon>Twortvirus twort</taxon>
    </lineage>
</organism>
<name>Q4Z914_BPTWO</name>
<protein>
    <submittedName>
        <fullName evidence="1">ORF300</fullName>
    </submittedName>
</protein>
<dbReference type="RefSeq" id="YP_238691.1">
    <property type="nucleotide sequence ID" value="NC_007021.1"/>
</dbReference>
<evidence type="ECO:0000313" key="1">
    <source>
        <dbReference type="EMBL" id="AAX92480.1"/>
    </source>
</evidence>
<evidence type="ECO:0000313" key="2">
    <source>
        <dbReference type="Proteomes" id="UP000001466"/>
    </source>
</evidence>
<proteinExistence type="predicted"/>
<dbReference type="EMBL" id="AY954970">
    <property type="protein sequence ID" value="AAX92480.1"/>
    <property type="molecule type" value="Genomic_DNA"/>
</dbReference>
<dbReference type="KEGG" id="vg:5130400"/>
<dbReference type="Proteomes" id="UP000001466">
    <property type="component" value="Segment"/>
</dbReference>
<sequence length="42" mass="4939">MTLSGLQVQAIHKDKSYITVLMYIKQQQLVLVVTHNQYIHRV</sequence>
<organismHost>
    <name type="scientific">Twortvirus twort</name>
    <dbReference type="NCBI Taxonomy" id="55510"/>
</organismHost>
<accession>Q4Z914</accession>
<reference evidence="1 2" key="1">
    <citation type="journal article" date="2005" name="Proc. Natl. Acad. Sci. U.S.A.">
        <title>The complete genomes and proteomes of 27 Staphylococcus aureus bacteriophages.</title>
        <authorList>
            <person name="Kwan T."/>
            <person name="Liu J."/>
            <person name="Dubow M."/>
            <person name="Gros P."/>
            <person name="Pelletier J."/>
        </authorList>
    </citation>
    <scope>NUCLEOTIDE SEQUENCE [LARGE SCALE GENOMIC DNA]</scope>
</reference>